<name>A0A1Y2K647_9PROT</name>
<comment type="caution">
    <text evidence="7">The sequence shown here is derived from an EMBL/GenBank/DDBJ whole genome shotgun (WGS) entry which is preliminary data.</text>
</comment>
<protein>
    <submittedName>
        <fullName evidence="7">Putative YjgP/YjgQ family permease</fullName>
    </submittedName>
</protein>
<organism evidence="7 8">
    <name type="scientific">Magnetofaba australis IT-1</name>
    <dbReference type="NCBI Taxonomy" id="1434232"/>
    <lineage>
        <taxon>Bacteria</taxon>
        <taxon>Pseudomonadati</taxon>
        <taxon>Pseudomonadota</taxon>
        <taxon>Magnetococcia</taxon>
        <taxon>Magnetococcales</taxon>
        <taxon>Magnetococcaceae</taxon>
        <taxon>Magnetofaba</taxon>
    </lineage>
</organism>
<evidence type="ECO:0000256" key="2">
    <source>
        <dbReference type="ARBA" id="ARBA00022475"/>
    </source>
</evidence>
<gene>
    <name evidence="7" type="ORF">MAIT1_02762</name>
</gene>
<dbReference type="GO" id="GO:0055085">
    <property type="term" value="P:transmembrane transport"/>
    <property type="evidence" value="ECO:0007669"/>
    <property type="project" value="InterPro"/>
</dbReference>
<keyword evidence="5 6" id="KW-0472">Membrane</keyword>
<keyword evidence="4 6" id="KW-1133">Transmembrane helix</keyword>
<dbReference type="PANTHER" id="PTHR33529">
    <property type="entry name" value="SLR0882 PROTEIN-RELATED"/>
    <property type="match status" value="1"/>
</dbReference>
<keyword evidence="8" id="KW-1185">Reference proteome</keyword>
<dbReference type="EMBL" id="LVJN01000020">
    <property type="protein sequence ID" value="OSM02584.1"/>
    <property type="molecule type" value="Genomic_DNA"/>
</dbReference>
<evidence type="ECO:0000313" key="8">
    <source>
        <dbReference type="Proteomes" id="UP000194003"/>
    </source>
</evidence>
<dbReference type="NCBIfam" id="TIGR04408">
    <property type="entry name" value="LptG_lptG"/>
    <property type="match status" value="1"/>
</dbReference>
<feature type="transmembrane region" description="Helical" evidence="6">
    <location>
        <begin position="100"/>
        <end position="118"/>
    </location>
</feature>
<feature type="transmembrane region" description="Helical" evidence="6">
    <location>
        <begin position="336"/>
        <end position="357"/>
    </location>
</feature>
<dbReference type="InterPro" id="IPR005495">
    <property type="entry name" value="LptG/LptF_permease"/>
</dbReference>
<evidence type="ECO:0000256" key="6">
    <source>
        <dbReference type="SAM" id="Phobius"/>
    </source>
</evidence>
<dbReference type="STRING" id="1434232.MAIT1_02762"/>
<accession>A0A1Y2K647</accession>
<dbReference type="GO" id="GO:0043190">
    <property type="term" value="C:ATP-binding cassette (ABC) transporter complex"/>
    <property type="evidence" value="ECO:0007669"/>
    <property type="project" value="InterPro"/>
</dbReference>
<dbReference type="GO" id="GO:0015920">
    <property type="term" value="P:lipopolysaccharide transport"/>
    <property type="evidence" value="ECO:0007669"/>
    <property type="project" value="TreeGrafter"/>
</dbReference>
<proteinExistence type="predicted"/>
<evidence type="ECO:0000256" key="4">
    <source>
        <dbReference type="ARBA" id="ARBA00022989"/>
    </source>
</evidence>
<keyword evidence="2" id="KW-1003">Cell membrane</keyword>
<evidence type="ECO:0000256" key="5">
    <source>
        <dbReference type="ARBA" id="ARBA00023136"/>
    </source>
</evidence>
<evidence type="ECO:0000256" key="3">
    <source>
        <dbReference type="ARBA" id="ARBA00022692"/>
    </source>
</evidence>
<feature type="transmembrane region" description="Helical" evidence="6">
    <location>
        <begin position="60"/>
        <end position="79"/>
    </location>
</feature>
<feature type="transmembrane region" description="Helical" evidence="6">
    <location>
        <begin position="7"/>
        <end position="30"/>
    </location>
</feature>
<dbReference type="OrthoDB" id="9798468at2"/>
<sequence length="363" mass="40511">MPILFRYLFALFFSGFTQILGVFFGLFFLLDGAEQIRKFGGREHVVWQDLTELLVLRMPAFLAQFMPAIALLATLVVVSRLSRNNELTVMRAGGVSLLRILIPFLFGGAIVAAAQAGLQDQITPRANQAAEALEARLNQTASTQQLRKGGELWLRDQGRIIHARRILFNEHAMEGVTVFEFDPDHRLVRRINAVRAQQTEQGWRLLDGIVYDLQPDGDGAQPFTSLPWEVELETRQLDRSAPRPDELSIGELWEQAERLQREGYEDTPYRMALYRKIADPFATLSAILLAFPFALRLSRMGGAARSGLAGLLAGFALFVVVDLFTALGLGERLPTLFAAWAPVASFASIGVFLLMHIEETAPR</sequence>
<reference evidence="7 8" key="1">
    <citation type="journal article" date="2016" name="BMC Genomics">
        <title>Combined genomic and structural analyses of a cultured magnetotactic bacterium reveals its niche adaptation to a dynamic environment.</title>
        <authorList>
            <person name="Araujo A.C."/>
            <person name="Morillo V."/>
            <person name="Cypriano J."/>
            <person name="Teixeira L.C."/>
            <person name="Leao P."/>
            <person name="Lyra S."/>
            <person name="Almeida L.G."/>
            <person name="Bazylinski D.A."/>
            <person name="Vasconcellos A.T."/>
            <person name="Abreu F."/>
            <person name="Lins U."/>
        </authorList>
    </citation>
    <scope>NUCLEOTIDE SEQUENCE [LARGE SCALE GENOMIC DNA]</scope>
    <source>
        <strain evidence="7 8">IT-1</strain>
    </source>
</reference>
<dbReference type="Pfam" id="PF03739">
    <property type="entry name" value="LptF_LptG"/>
    <property type="match status" value="1"/>
</dbReference>
<dbReference type="Proteomes" id="UP000194003">
    <property type="component" value="Unassembled WGS sequence"/>
</dbReference>
<dbReference type="AlphaFoldDB" id="A0A1Y2K647"/>
<feature type="transmembrane region" description="Helical" evidence="6">
    <location>
        <begin position="277"/>
        <end position="295"/>
    </location>
</feature>
<dbReference type="InterPro" id="IPR030923">
    <property type="entry name" value="LptG"/>
</dbReference>
<comment type="subcellular location">
    <subcellularLocation>
        <location evidence="1">Cell membrane</location>
        <topology evidence="1">Multi-pass membrane protein</topology>
    </subcellularLocation>
</comment>
<evidence type="ECO:0000313" key="7">
    <source>
        <dbReference type="EMBL" id="OSM02584.1"/>
    </source>
</evidence>
<dbReference type="PANTHER" id="PTHR33529:SF2">
    <property type="entry name" value="LIPOPOLYSACCHARIDE EXPORT SYSTEM PERMEASE PROTEIN LPTG"/>
    <property type="match status" value="1"/>
</dbReference>
<evidence type="ECO:0000256" key="1">
    <source>
        <dbReference type="ARBA" id="ARBA00004651"/>
    </source>
</evidence>
<feature type="transmembrane region" description="Helical" evidence="6">
    <location>
        <begin position="307"/>
        <end position="330"/>
    </location>
</feature>
<keyword evidence="3 6" id="KW-0812">Transmembrane</keyword>
<dbReference type="RefSeq" id="WP_085445439.1">
    <property type="nucleotide sequence ID" value="NZ_LVJN01000020.1"/>
</dbReference>